<dbReference type="RefSeq" id="WP_180567994.1">
    <property type="nucleotide sequence ID" value="NZ_JACCKB010000009.1"/>
</dbReference>
<protein>
    <recommendedName>
        <fullName evidence="4">Lipoprotein</fullName>
    </recommendedName>
</protein>
<organism evidence="2 3">
    <name type="scientific">Spartinivicinus marinus</name>
    <dbReference type="NCBI Taxonomy" id="2994442"/>
    <lineage>
        <taxon>Bacteria</taxon>
        <taxon>Pseudomonadati</taxon>
        <taxon>Pseudomonadota</taxon>
        <taxon>Gammaproteobacteria</taxon>
        <taxon>Oceanospirillales</taxon>
        <taxon>Zooshikellaceae</taxon>
        <taxon>Spartinivicinus</taxon>
    </lineage>
</organism>
<evidence type="ECO:0000256" key="1">
    <source>
        <dbReference type="SAM" id="SignalP"/>
    </source>
</evidence>
<dbReference type="AlphaFoldDB" id="A0A853I9M5"/>
<keyword evidence="3" id="KW-1185">Reference proteome</keyword>
<accession>A0A853I9M5</accession>
<dbReference type="PROSITE" id="PS51257">
    <property type="entry name" value="PROKAR_LIPOPROTEIN"/>
    <property type="match status" value="1"/>
</dbReference>
<keyword evidence="1" id="KW-0732">Signal</keyword>
<sequence length="125" mass="14604">MLKRVVYSCFLVSALLVSGCSHIAKQQAQYPLSVYYYTQGDFVNLRAYLPEGEPAGGAQLEVFDDFNRLIINKSLNNEGFHRFRFPSNKVRLTAYVTSQDGRKGRRYIEREDRDSLRKRPLWYNN</sequence>
<feature type="signal peptide" evidence="1">
    <location>
        <begin position="1"/>
        <end position="23"/>
    </location>
</feature>
<evidence type="ECO:0000313" key="3">
    <source>
        <dbReference type="Proteomes" id="UP000569732"/>
    </source>
</evidence>
<comment type="caution">
    <text evidence="2">The sequence shown here is derived from an EMBL/GenBank/DDBJ whole genome shotgun (WGS) entry which is preliminary data.</text>
</comment>
<name>A0A853I9M5_9GAMM</name>
<dbReference type="Proteomes" id="UP000569732">
    <property type="component" value="Unassembled WGS sequence"/>
</dbReference>
<feature type="chain" id="PRO_5032567441" description="Lipoprotein" evidence="1">
    <location>
        <begin position="24"/>
        <end position="125"/>
    </location>
</feature>
<evidence type="ECO:0008006" key="4">
    <source>
        <dbReference type="Google" id="ProtNLM"/>
    </source>
</evidence>
<dbReference type="EMBL" id="JACCKB010000009">
    <property type="protein sequence ID" value="NYZ65965.1"/>
    <property type="molecule type" value="Genomic_DNA"/>
</dbReference>
<proteinExistence type="predicted"/>
<reference evidence="2 3" key="1">
    <citation type="submission" date="2020-07" db="EMBL/GenBank/DDBJ databases">
        <title>Endozoicomonas sp. nov., isolated from sediment.</title>
        <authorList>
            <person name="Gu T."/>
        </authorList>
    </citation>
    <scope>NUCLEOTIDE SEQUENCE [LARGE SCALE GENOMIC DNA]</scope>
    <source>
        <strain evidence="2 3">SM1973</strain>
    </source>
</reference>
<evidence type="ECO:0000313" key="2">
    <source>
        <dbReference type="EMBL" id="NYZ65965.1"/>
    </source>
</evidence>
<gene>
    <name evidence="2" type="ORF">H0A36_08060</name>
</gene>